<gene>
    <name evidence="2" type="ORF">LEP1GSC188_1083</name>
</gene>
<feature type="region of interest" description="Disordered" evidence="1">
    <location>
        <begin position="1"/>
        <end position="48"/>
    </location>
</feature>
<dbReference type="Proteomes" id="UP000011770">
    <property type="component" value="Unassembled WGS sequence"/>
</dbReference>
<accession>M3GSS0</accession>
<proteinExistence type="predicted"/>
<organism evidence="2 3">
    <name type="scientific">Leptospira weilii serovar Topaz str. LT2116</name>
    <dbReference type="NCBI Taxonomy" id="1088540"/>
    <lineage>
        <taxon>Bacteria</taxon>
        <taxon>Pseudomonadati</taxon>
        <taxon>Spirochaetota</taxon>
        <taxon>Spirochaetia</taxon>
        <taxon>Leptospirales</taxon>
        <taxon>Leptospiraceae</taxon>
        <taxon>Leptospira</taxon>
    </lineage>
</organism>
<sequence>MQADFFADSLSGQRIDEDDREKNTMQNLQRPSQLKRRPIYNDRKDRPT</sequence>
<evidence type="ECO:0000256" key="1">
    <source>
        <dbReference type="SAM" id="MobiDB-lite"/>
    </source>
</evidence>
<feature type="compositionally biased region" description="Basic and acidic residues" evidence="1">
    <location>
        <begin position="39"/>
        <end position="48"/>
    </location>
</feature>
<feature type="compositionally biased region" description="Basic and acidic residues" evidence="1">
    <location>
        <begin position="14"/>
        <end position="23"/>
    </location>
</feature>
<dbReference type="EMBL" id="AHOR02000067">
    <property type="protein sequence ID" value="EMF79976.1"/>
    <property type="molecule type" value="Genomic_DNA"/>
</dbReference>
<protein>
    <submittedName>
        <fullName evidence="2">Uncharacterized protein</fullName>
    </submittedName>
</protein>
<name>M3GSS0_9LEPT</name>
<evidence type="ECO:0000313" key="3">
    <source>
        <dbReference type="Proteomes" id="UP000011770"/>
    </source>
</evidence>
<reference evidence="2 3" key="1">
    <citation type="submission" date="2013-01" db="EMBL/GenBank/DDBJ databases">
        <authorList>
            <person name="Harkins D.M."/>
            <person name="Durkin A.S."/>
            <person name="Brinkac L.M."/>
            <person name="Haft D.H."/>
            <person name="Selengut J.D."/>
            <person name="Sanka R."/>
            <person name="DePew J."/>
            <person name="Purushe J."/>
            <person name="Tulsiani S.M."/>
            <person name="Graham G.C."/>
            <person name="Burns M.-A."/>
            <person name="Dohnt M.F."/>
            <person name="Smythe L.D."/>
            <person name="McKay D.B."/>
            <person name="Craig S.B."/>
            <person name="Vinetz J.M."/>
            <person name="Sutton G.G."/>
            <person name="Nierman W.C."/>
            <person name="Fouts D.E."/>
        </authorList>
    </citation>
    <scope>NUCLEOTIDE SEQUENCE [LARGE SCALE GENOMIC DNA]</scope>
    <source>
        <strain evidence="2 3">LT2116</strain>
    </source>
</reference>
<evidence type="ECO:0000313" key="2">
    <source>
        <dbReference type="EMBL" id="EMF79976.1"/>
    </source>
</evidence>
<dbReference type="AlphaFoldDB" id="M3GSS0"/>
<comment type="caution">
    <text evidence="2">The sequence shown here is derived from an EMBL/GenBank/DDBJ whole genome shotgun (WGS) entry which is preliminary data.</text>
</comment>